<organism evidence="1 2">
    <name type="scientific">Chrysochromulina tobinii</name>
    <dbReference type="NCBI Taxonomy" id="1460289"/>
    <lineage>
        <taxon>Eukaryota</taxon>
        <taxon>Haptista</taxon>
        <taxon>Haptophyta</taxon>
        <taxon>Prymnesiophyceae</taxon>
        <taxon>Prymnesiales</taxon>
        <taxon>Chrysochromulinaceae</taxon>
        <taxon>Chrysochromulina</taxon>
    </lineage>
</organism>
<name>A0A0M0K1A0_9EUKA</name>
<feature type="non-terminal residue" evidence="1">
    <location>
        <position position="499"/>
    </location>
</feature>
<dbReference type="EMBL" id="JWZX01001734">
    <property type="protein sequence ID" value="KOO32580.1"/>
    <property type="molecule type" value="Genomic_DNA"/>
</dbReference>
<dbReference type="OrthoDB" id="10689674at2759"/>
<proteinExistence type="predicted"/>
<keyword evidence="2" id="KW-1185">Reference proteome</keyword>
<dbReference type="PANTHER" id="PTHR35580:SF1">
    <property type="entry name" value="PHYTASE-LIKE DOMAIN-CONTAINING PROTEIN"/>
    <property type="match status" value="1"/>
</dbReference>
<dbReference type="AlphaFoldDB" id="A0A0M0K1A0"/>
<dbReference type="InterPro" id="IPR052918">
    <property type="entry name" value="Motility_Chemotaxis_Reg"/>
</dbReference>
<protein>
    <submittedName>
        <fullName evidence="1">Pkd domain-containing protein</fullName>
    </submittedName>
</protein>
<dbReference type="InterPro" id="IPR010620">
    <property type="entry name" value="SBBP_repeat"/>
</dbReference>
<dbReference type="Pfam" id="PF06739">
    <property type="entry name" value="SBBP"/>
    <property type="match status" value="3"/>
</dbReference>
<accession>A0A0M0K1A0</accession>
<gene>
    <name evidence="1" type="ORF">Ctob_014823</name>
</gene>
<comment type="caution">
    <text evidence="1">The sequence shown here is derived from an EMBL/GenBank/DDBJ whole genome shotgun (WGS) entry which is preliminary data.</text>
</comment>
<evidence type="ECO:0000313" key="2">
    <source>
        <dbReference type="Proteomes" id="UP000037460"/>
    </source>
</evidence>
<dbReference type="PANTHER" id="PTHR35580">
    <property type="entry name" value="CELL SURFACE GLYCOPROTEIN (S-LAYER PROTEIN)-LIKE PROTEIN"/>
    <property type="match status" value="1"/>
</dbReference>
<dbReference type="Proteomes" id="UP000037460">
    <property type="component" value="Unassembled WGS sequence"/>
</dbReference>
<reference evidence="2" key="1">
    <citation type="journal article" date="2015" name="PLoS Genet.">
        <title>Genome Sequence and Transcriptome Analyses of Chrysochromulina tobin: Metabolic Tools for Enhanced Algal Fitness in the Prominent Order Prymnesiales (Haptophyceae).</title>
        <authorList>
            <person name="Hovde B.T."/>
            <person name="Deodato C.R."/>
            <person name="Hunsperger H.M."/>
            <person name="Ryken S.A."/>
            <person name="Yost W."/>
            <person name="Jha R.K."/>
            <person name="Patterson J."/>
            <person name="Monnat R.J. Jr."/>
            <person name="Barlow S.B."/>
            <person name="Starkenburg S.R."/>
            <person name="Cattolico R.A."/>
        </authorList>
    </citation>
    <scope>NUCLEOTIDE SEQUENCE</scope>
    <source>
        <strain evidence="2">CCMP291</strain>
    </source>
</reference>
<sequence>MHDTTAKYLAVQAGGGFYDEGHGIAHDGVGGALVTGFFSGKASFGSVSLTSRGSADAFVMHVTSSGAIDWAVQAGGASYDKGNGIAHDGAGGALVTGFFIGNATFGSMSLTSRGFANAFVMHVTSSGAIDWAVQAGGASDDEGNGIAHDGAGGALVTGLFSGSATFGSMSLTSQGSVDAFVMHVTSSGAIDWAVQAGGASYDKGNGIAHDGAGGALVTGFFSGKASFGSMSLTSRGGDDAFVMHVTSSGAIDWAVQAGGASNDKGTGIAHDGAGGALVTGFFSDEASFGSMSLTSQGITDAFVMHVTSSGAIDWAVQAGGASYDKGNGIAHDGAGGAIVTGFFSGKASFGSMSLTSQGSVDAFVMHVTSSGAIDWAVQAGGASDDEGLGIAHDGAGVALARTGATSRPRDAFSMIYEETIDAVFKADSRAAGLAKLRPYLDANMSKASADAFQECCGKLFVLSRVHTSMEPEVSFAKVQEIIDALSRECSMASHTAAPL</sequence>
<evidence type="ECO:0000313" key="1">
    <source>
        <dbReference type="EMBL" id="KOO32580.1"/>
    </source>
</evidence>